<dbReference type="GO" id="GO:0005886">
    <property type="term" value="C:plasma membrane"/>
    <property type="evidence" value="ECO:0007669"/>
    <property type="project" value="UniProtKB-SubCell"/>
</dbReference>
<dbReference type="PANTHER" id="PTHR30250:SF28">
    <property type="entry name" value="POLYSACCHARIDE BIOSYNTHESIS PROTEIN"/>
    <property type="match status" value="1"/>
</dbReference>
<keyword evidence="2" id="KW-1003">Cell membrane</keyword>
<comment type="subcellular location">
    <subcellularLocation>
        <location evidence="1">Cell membrane</location>
        <topology evidence="1">Multi-pass membrane protein</topology>
    </subcellularLocation>
</comment>
<feature type="transmembrane region" description="Helical" evidence="6">
    <location>
        <begin position="12"/>
        <end position="36"/>
    </location>
</feature>
<dbReference type="InterPro" id="IPR050833">
    <property type="entry name" value="Poly_Biosynth_Transport"/>
</dbReference>
<organism evidence="7 8">
    <name type="scientific">Marine Group I thaumarchaeote</name>
    <dbReference type="NCBI Taxonomy" id="2511932"/>
    <lineage>
        <taxon>Archaea</taxon>
        <taxon>Nitrososphaerota</taxon>
        <taxon>Marine Group I</taxon>
    </lineage>
</organism>
<keyword evidence="4 6" id="KW-1133">Transmembrane helix</keyword>
<reference evidence="7 8" key="1">
    <citation type="journal article" date="2019" name="Environ. Microbiol.">
        <title>Genomics insights into ecotype formation of ammonia-oxidizing archaea in the deep ocean.</title>
        <authorList>
            <person name="Wang Y."/>
            <person name="Huang J.M."/>
            <person name="Cui G.J."/>
            <person name="Nunoura T."/>
            <person name="Takaki Y."/>
            <person name="Li W.L."/>
            <person name="Li J."/>
            <person name="Gao Z.M."/>
            <person name="Takai K."/>
            <person name="Zhang A.Q."/>
            <person name="Stepanauskas R."/>
        </authorList>
    </citation>
    <scope>NUCLEOTIDE SEQUENCE [LARGE SCALE GENOMIC DNA]</scope>
    <source>
        <strain evidence="7 8">G13</strain>
    </source>
</reference>
<keyword evidence="3 6" id="KW-0812">Transmembrane</keyword>
<evidence type="ECO:0000256" key="4">
    <source>
        <dbReference type="ARBA" id="ARBA00022989"/>
    </source>
</evidence>
<accession>A0A7K4NTE8</accession>
<protein>
    <recommendedName>
        <fullName evidence="9">Oligosaccharide flippase family protein</fullName>
    </recommendedName>
</protein>
<comment type="caution">
    <text evidence="7">The sequence shown here is derived from an EMBL/GenBank/DDBJ whole genome shotgun (WGS) entry which is preliminary data.</text>
</comment>
<evidence type="ECO:0000313" key="7">
    <source>
        <dbReference type="EMBL" id="NWK06316.1"/>
    </source>
</evidence>
<gene>
    <name evidence="7" type="ORF">HX827_03125</name>
</gene>
<feature type="transmembrane region" description="Helical" evidence="6">
    <location>
        <begin position="354"/>
        <end position="377"/>
    </location>
</feature>
<sequence length="390" mass="43270">MDWNLIKQIKGLKSISQIGAATAGGNAIAAIFWIYMADLMGQEDYGELGYMLSIAGIASTISILGGQWTMSVYTAKGVRIESSLYFISIITSTVSAIILYFLFENVGMSVYVISLVIFNLFTAEILGKKRYKTYSKIFFVQKIILVTLAILLYYILGAEGVLLAYGISYLVFTSRIISALRNHEFNFGLLRQRFKFWMFNYIIQLSNSARAQIDILLIGPLFGFALVGNYFLGLQVLGLFLILPLIIFKYTLPQDSSGSSTKQIKIITIATSIGFALLGIFVAPEVIPLVLPEYTDTVELIPLLSLAIIPRTVTTMLMSGFLGKENNMHLLVGNLIAFSIIVSGILYLPEYFDIVGLAIAYVLSVTIQTIYLLIVYLRTAKTQNLNTSRV</sequence>
<feature type="transmembrane region" description="Helical" evidence="6">
    <location>
        <begin position="330"/>
        <end position="348"/>
    </location>
</feature>
<evidence type="ECO:0000313" key="8">
    <source>
        <dbReference type="Proteomes" id="UP000534207"/>
    </source>
</evidence>
<feature type="transmembrane region" description="Helical" evidence="6">
    <location>
        <begin position="264"/>
        <end position="283"/>
    </location>
</feature>
<evidence type="ECO:0000256" key="2">
    <source>
        <dbReference type="ARBA" id="ARBA00022475"/>
    </source>
</evidence>
<dbReference type="PANTHER" id="PTHR30250">
    <property type="entry name" value="PST FAMILY PREDICTED COLANIC ACID TRANSPORTER"/>
    <property type="match status" value="1"/>
</dbReference>
<feature type="transmembrane region" description="Helical" evidence="6">
    <location>
        <begin position="48"/>
        <end position="70"/>
    </location>
</feature>
<evidence type="ECO:0000256" key="3">
    <source>
        <dbReference type="ARBA" id="ARBA00022692"/>
    </source>
</evidence>
<evidence type="ECO:0000256" key="1">
    <source>
        <dbReference type="ARBA" id="ARBA00004651"/>
    </source>
</evidence>
<keyword evidence="5 6" id="KW-0472">Membrane</keyword>
<name>A0A7K4NTE8_9ARCH</name>
<proteinExistence type="predicted"/>
<dbReference type="Proteomes" id="UP000534207">
    <property type="component" value="Unassembled WGS sequence"/>
</dbReference>
<feature type="transmembrane region" description="Helical" evidence="6">
    <location>
        <begin position="230"/>
        <end position="252"/>
    </location>
</feature>
<evidence type="ECO:0000256" key="5">
    <source>
        <dbReference type="ARBA" id="ARBA00023136"/>
    </source>
</evidence>
<dbReference type="AlphaFoldDB" id="A0A7K4NTE8"/>
<feature type="transmembrane region" description="Helical" evidence="6">
    <location>
        <begin position="82"/>
        <end position="103"/>
    </location>
</feature>
<feature type="transmembrane region" description="Helical" evidence="6">
    <location>
        <begin position="303"/>
        <end position="323"/>
    </location>
</feature>
<feature type="transmembrane region" description="Helical" evidence="6">
    <location>
        <begin position="109"/>
        <end position="127"/>
    </location>
</feature>
<evidence type="ECO:0008006" key="9">
    <source>
        <dbReference type="Google" id="ProtNLM"/>
    </source>
</evidence>
<dbReference type="EMBL" id="JACASW010000005">
    <property type="protein sequence ID" value="NWK06316.1"/>
    <property type="molecule type" value="Genomic_DNA"/>
</dbReference>
<evidence type="ECO:0000256" key="6">
    <source>
        <dbReference type="SAM" id="Phobius"/>
    </source>
</evidence>